<dbReference type="AlphaFoldDB" id="A0A2V5KKT6"/>
<feature type="region of interest" description="Disordered" evidence="2">
    <location>
        <begin position="80"/>
        <end position="105"/>
    </location>
</feature>
<dbReference type="Pfam" id="PF01910">
    <property type="entry name" value="Thiamine_BP"/>
    <property type="match status" value="1"/>
</dbReference>
<dbReference type="PANTHER" id="PTHR33777">
    <property type="entry name" value="UPF0045 PROTEIN ECM15"/>
    <property type="match status" value="1"/>
</dbReference>
<dbReference type="NCBIfam" id="TIGR00106">
    <property type="entry name" value="MTH1187 family thiamine-binding protein"/>
    <property type="match status" value="1"/>
</dbReference>
<dbReference type="OrthoDB" id="2147383at2"/>
<dbReference type="PANTHER" id="PTHR33777:SF1">
    <property type="entry name" value="UPF0045 PROTEIN ECM15"/>
    <property type="match status" value="1"/>
</dbReference>
<feature type="domain" description="Thiamine-binding protein" evidence="3">
    <location>
        <begin position="4"/>
        <end position="96"/>
    </location>
</feature>
<evidence type="ECO:0000313" key="5">
    <source>
        <dbReference type="Proteomes" id="UP000247476"/>
    </source>
</evidence>
<protein>
    <recommendedName>
        <fullName evidence="3">Thiamine-binding protein domain-containing protein</fullName>
    </recommendedName>
</protein>
<organism evidence="4 5">
    <name type="scientific">Paenibacillus flagellatus</name>
    <dbReference type="NCBI Taxonomy" id="2211139"/>
    <lineage>
        <taxon>Bacteria</taxon>
        <taxon>Bacillati</taxon>
        <taxon>Bacillota</taxon>
        <taxon>Bacilli</taxon>
        <taxon>Bacillales</taxon>
        <taxon>Paenibacillaceae</taxon>
        <taxon>Paenibacillus</taxon>
    </lineage>
</organism>
<reference evidence="4 5" key="1">
    <citation type="submission" date="2018-05" db="EMBL/GenBank/DDBJ databases">
        <title>Paenibacillus flagellatus sp. nov., isolated from selenium mineral soil.</title>
        <authorList>
            <person name="Dai X."/>
        </authorList>
    </citation>
    <scope>NUCLEOTIDE SEQUENCE [LARGE SCALE GENOMIC DNA]</scope>
    <source>
        <strain evidence="4 5">DXL2</strain>
    </source>
</reference>
<dbReference type="InterPro" id="IPR029756">
    <property type="entry name" value="MTH1187/YkoF-like"/>
</dbReference>
<gene>
    <name evidence="4" type="ORF">DLM86_24925</name>
</gene>
<dbReference type="GO" id="GO:0005829">
    <property type="term" value="C:cytosol"/>
    <property type="evidence" value="ECO:0007669"/>
    <property type="project" value="TreeGrafter"/>
</dbReference>
<comment type="similarity">
    <text evidence="1">Belongs to the UPF0045 family.</text>
</comment>
<dbReference type="EMBL" id="QJVJ01000013">
    <property type="protein sequence ID" value="PYI51277.1"/>
    <property type="molecule type" value="Genomic_DNA"/>
</dbReference>
<sequence length="105" mass="11523">MAIVEITVIPVGTDDTGLSGYVADMQRILEREGGSIRYQLTPMSTLIEGELSDLLAVVRRLHESPFSAGAGRVCTTIKIDDRRDRPSSMEQKMRSVAERLGGKSE</sequence>
<comment type="caution">
    <text evidence="4">The sequence shown here is derived from an EMBL/GenBank/DDBJ whole genome shotgun (WGS) entry which is preliminary data.</text>
</comment>
<dbReference type="RefSeq" id="WP_110842790.1">
    <property type="nucleotide sequence ID" value="NZ_QJVJ01000013.1"/>
</dbReference>
<evidence type="ECO:0000313" key="4">
    <source>
        <dbReference type="EMBL" id="PYI51277.1"/>
    </source>
</evidence>
<dbReference type="Proteomes" id="UP000247476">
    <property type="component" value="Unassembled WGS sequence"/>
</dbReference>
<accession>A0A2V5KKT6</accession>
<evidence type="ECO:0000256" key="1">
    <source>
        <dbReference type="ARBA" id="ARBA00010272"/>
    </source>
</evidence>
<name>A0A2V5KKT6_9BACL</name>
<dbReference type="InterPro" id="IPR002767">
    <property type="entry name" value="Thiamine_BP"/>
</dbReference>
<keyword evidence="5" id="KW-1185">Reference proteome</keyword>
<evidence type="ECO:0000256" key="2">
    <source>
        <dbReference type="SAM" id="MobiDB-lite"/>
    </source>
</evidence>
<evidence type="ECO:0000259" key="3">
    <source>
        <dbReference type="Pfam" id="PF01910"/>
    </source>
</evidence>
<proteinExistence type="inferred from homology"/>
<dbReference type="Gene3D" id="3.30.70.930">
    <property type="match status" value="1"/>
</dbReference>
<dbReference type="InterPro" id="IPR051614">
    <property type="entry name" value="UPF0045_domain"/>
</dbReference>
<dbReference type="SUPFAM" id="SSF89957">
    <property type="entry name" value="MTH1187/YkoF-like"/>
    <property type="match status" value="1"/>
</dbReference>